<accession>A0A645C4J3</accession>
<name>A0A645C4J3_9ZZZZ</name>
<sequence length="40" mass="4243">MDGDGPGESQGNLLISAYDFFFHHIGFGMSGVADVFPDHG</sequence>
<organism evidence="1">
    <name type="scientific">bioreactor metagenome</name>
    <dbReference type="NCBI Taxonomy" id="1076179"/>
    <lineage>
        <taxon>unclassified sequences</taxon>
        <taxon>metagenomes</taxon>
        <taxon>ecological metagenomes</taxon>
    </lineage>
</organism>
<reference evidence="1" key="1">
    <citation type="submission" date="2019-08" db="EMBL/GenBank/DDBJ databases">
        <authorList>
            <person name="Kucharzyk K."/>
            <person name="Murdoch R.W."/>
            <person name="Higgins S."/>
            <person name="Loffler F."/>
        </authorList>
    </citation>
    <scope>NUCLEOTIDE SEQUENCE</scope>
</reference>
<gene>
    <name evidence="1" type="ORF">SDC9_119271</name>
</gene>
<comment type="caution">
    <text evidence="1">The sequence shown here is derived from an EMBL/GenBank/DDBJ whole genome shotgun (WGS) entry which is preliminary data.</text>
</comment>
<evidence type="ECO:0000313" key="1">
    <source>
        <dbReference type="EMBL" id="MPM72298.1"/>
    </source>
</evidence>
<dbReference type="EMBL" id="VSSQ01024664">
    <property type="protein sequence ID" value="MPM72298.1"/>
    <property type="molecule type" value="Genomic_DNA"/>
</dbReference>
<proteinExistence type="predicted"/>
<protein>
    <submittedName>
        <fullName evidence="1">Uncharacterized protein</fullName>
    </submittedName>
</protein>
<dbReference type="AlphaFoldDB" id="A0A645C4J3"/>